<protein>
    <submittedName>
        <fullName evidence="2">Uncharacterized protein</fullName>
    </submittedName>
</protein>
<sequence>MKVASSFTLFALSFFSVRRYLAFEMFEYASNERSFRSGMFTDLNAGSNLSEAANYPTGWEAAAGSSVQFTLPDDWEAGAPIPDPTLTLTVAATVTCSGDTDTDTGVPPVTMVEFTPTDDGTTPTVVFDPDFKHAPSNTMVFAESLVDGFNLPVRIDNTASYYVVFTI</sequence>
<evidence type="ECO:0000313" key="3">
    <source>
        <dbReference type="Proteomes" id="UP000310158"/>
    </source>
</evidence>
<evidence type="ECO:0000313" key="2">
    <source>
        <dbReference type="EMBL" id="THH16789.1"/>
    </source>
</evidence>
<dbReference type="Proteomes" id="UP000310158">
    <property type="component" value="Unassembled WGS sequence"/>
</dbReference>
<evidence type="ECO:0000256" key="1">
    <source>
        <dbReference type="SAM" id="SignalP"/>
    </source>
</evidence>
<comment type="caution">
    <text evidence="2">The sequence shown here is derived from an EMBL/GenBank/DDBJ whole genome shotgun (WGS) entry which is preliminary data.</text>
</comment>
<gene>
    <name evidence="2" type="ORF">EW146_g3909</name>
</gene>
<dbReference type="EMBL" id="SGPL01000142">
    <property type="protein sequence ID" value="THH16789.1"/>
    <property type="molecule type" value="Genomic_DNA"/>
</dbReference>
<accession>A0A4S4LW58</accession>
<dbReference type="InterPro" id="IPR037176">
    <property type="entry name" value="Osmotin/thaumatin-like_sf"/>
</dbReference>
<dbReference type="SUPFAM" id="SSF49870">
    <property type="entry name" value="Osmotin, thaumatin-like protein"/>
    <property type="match status" value="1"/>
</dbReference>
<proteinExistence type="predicted"/>
<reference evidence="2 3" key="1">
    <citation type="submission" date="2019-02" db="EMBL/GenBank/DDBJ databases">
        <title>Genome sequencing of the rare red list fungi Bondarzewia mesenterica.</title>
        <authorList>
            <person name="Buettner E."/>
            <person name="Kellner H."/>
        </authorList>
    </citation>
    <scope>NUCLEOTIDE SEQUENCE [LARGE SCALE GENOMIC DNA]</scope>
    <source>
        <strain evidence="2 3">DSM 108281</strain>
    </source>
</reference>
<feature type="chain" id="PRO_5020243165" evidence="1">
    <location>
        <begin position="23"/>
        <end position="167"/>
    </location>
</feature>
<feature type="signal peptide" evidence="1">
    <location>
        <begin position="1"/>
        <end position="22"/>
    </location>
</feature>
<keyword evidence="1" id="KW-0732">Signal</keyword>
<keyword evidence="3" id="KW-1185">Reference proteome</keyword>
<organism evidence="2 3">
    <name type="scientific">Bondarzewia mesenterica</name>
    <dbReference type="NCBI Taxonomy" id="1095465"/>
    <lineage>
        <taxon>Eukaryota</taxon>
        <taxon>Fungi</taxon>
        <taxon>Dikarya</taxon>
        <taxon>Basidiomycota</taxon>
        <taxon>Agaricomycotina</taxon>
        <taxon>Agaricomycetes</taxon>
        <taxon>Russulales</taxon>
        <taxon>Bondarzewiaceae</taxon>
        <taxon>Bondarzewia</taxon>
    </lineage>
</organism>
<dbReference type="OrthoDB" id="430315at2759"/>
<dbReference type="AlphaFoldDB" id="A0A4S4LW58"/>
<dbReference type="Gene3D" id="2.60.110.10">
    <property type="entry name" value="Thaumatin"/>
    <property type="match status" value="1"/>
</dbReference>
<name>A0A4S4LW58_9AGAM</name>